<keyword evidence="10" id="KW-0406">Ion transport</keyword>
<feature type="transmembrane region" description="Helical" evidence="13">
    <location>
        <begin position="35"/>
        <end position="55"/>
    </location>
</feature>
<evidence type="ECO:0000256" key="3">
    <source>
        <dbReference type="ARBA" id="ARBA00010199"/>
    </source>
</evidence>
<feature type="transmembrane region" description="Helical" evidence="13">
    <location>
        <begin position="357"/>
        <end position="382"/>
    </location>
</feature>
<dbReference type="InterPro" id="IPR048279">
    <property type="entry name" value="MdtK-like"/>
</dbReference>
<dbReference type="Proteomes" id="UP001193081">
    <property type="component" value="Unassembled WGS sequence"/>
</dbReference>
<keyword evidence="11 13" id="KW-0472">Membrane</keyword>
<name>A0ABS4DGH8_9CHLR</name>
<dbReference type="InterPro" id="IPR050222">
    <property type="entry name" value="MATE_MdtK"/>
</dbReference>
<keyword evidence="9 13" id="KW-1133">Transmembrane helix</keyword>
<evidence type="ECO:0000256" key="13">
    <source>
        <dbReference type="SAM" id="Phobius"/>
    </source>
</evidence>
<feature type="transmembrane region" description="Helical" evidence="13">
    <location>
        <begin position="328"/>
        <end position="351"/>
    </location>
</feature>
<reference evidence="14 15" key="1">
    <citation type="submission" date="2021-03" db="EMBL/GenBank/DDBJ databases">
        <authorList>
            <person name="Grouzdev D.S."/>
        </authorList>
    </citation>
    <scope>NUCLEOTIDE SEQUENCE [LARGE SCALE GENOMIC DNA]</scope>
    <source>
        <strain evidence="14 15">M50-1</strain>
    </source>
</reference>
<dbReference type="PANTHER" id="PTHR43298">
    <property type="entry name" value="MULTIDRUG RESISTANCE PROTEIN NORM-RELATED"/>
    <property type="match status" value="1"/>
</dbReference>
<comment type="similarity">
    <text evidence="3">Belongs to the multi antimicrobial extrusion (MATE) (TC 2.A.66.1) family.</text>
</comment>
<comment type="function">
    <text evidence="1">Multidrug efflux pump.</text>
</comment>
<accession>A0ABS4DGH8</accession>
<evidence type="ECO:0000313" key="15">
    <source>
        <dbReference type="Proteomes" id="UP001193081"/>
    </source>
</evidence>
<feature type="transmembrane region" description="Helical" evidence="13">
    <location>
        <begin position="394"/>
        <end position="414"/>
    </location>
</feature>
<evidence type="ECO:0000256" key="5">
    <source>
        <dbReference type="ARBA" id="ARBA00022448"/>
    </source>
</evidence>
<feature type="transmembrane region" description="Helical" evidence="13">
    <location>
        <begin position="283"/>
        <end position="307"/>
    </location>
</feature>
<evidence type="ECO:0000256" key="12">
    <source>
        <dbReference type="ARBA" id="ARBA00031636"/>
    </source>
</evidence>
<feature type="transmembrane region" description="Helical" evidence="13">
    <location>
        <begin position="99"/>
        <end position="118"/>
    </location>
</feature>
<dbReference type="CDD" id="cd13137">
    <property type="entry name" value="MATE_NorM_like"/>
    <property type="match status" value="1"/>
</dbReference>
<evidence type="ECO:0000256" key="11">
    <source>
        <dbReference type="ARBA" id="ARBA00023136"/>
    </source>
</evidence>
<dbReference type="Pfam" id="PF01554">
    <property type="entry name" value="MatE"/>
    <property type="match status" value="2"/>
</dbReference>
<sequence>MASIVVIVSREQKGIRRRVFDLAVPVIGENLLQTLMGVVDTLLVAGLGVAALAGVGASLQVVFVLLAAMSALAVGASVLVAQAVGAGNLGEASRIARQTLIWSVVIAVPLSLLGLPLSPVLMGFFGLEPEVAAIGTEYLMVTMGAIATLTIMLLASAVLRGAGDAQTPMRITAMANLVNLGLSWALIYGHLGMPELGAVGSAWGTVLSRGMGAILLVLVLIRGRNGVKVGGAGSWRPERTALGSVLHIGLPAALEEVLVITALAALTPIVAMLGTVELAAHRIAFNILSLSFLPGLGFGLAATALVGQAVGAGQIDKAQAYTRVALRWAVLWMSGLGLLFIFFAAPLIRLFNDDPTLVASGSGAIIAVALTQPLWAATFVYAGALRGTGDTRTPLIITGILNWLAVVIALVGVWLVPALWVVWAAFLISGPIETYFLWRAWRSVVRAWEA</sequence>
<evidence type="ECO:0000256" key="6">
    <source>
        <dbReference type="ARBA" id="ARBA00022449"/>
    </source>
</evidence>
<comment type="subcellular location">
    <subcellularLocation>
        <location evidence="2">Cell membrane</location>
        <topology evidence="2">Multi-pass membrane protein</topology>
    </subcellularLocation>
</comment>
<feature type="transmembrane region" description="Helical" evidence="13">
    <location>
        <begin position="171"/>
        <end position="191"/>
    </location>
</feature>
<feature type="transmembrane region" description="Helical" evidence="13">
    <location>
        <begin position="203"/>
        <end position="221"/>
    </location>
</feature>
<evidence type="ECO:0000256" key="7">
    <source>
        <dbReference type="ARBA" id="ARBA00022475"/>
    </source>
</evidence>
<evidence type="ECO:0000256" key="1">
    <source>
        <dbReference type="ARBA" id="ARBA00003408"/>
    </source>
</evidence>
<feature type="transmembrane region" description="Helical" evidence="13">
    <location>
        <begin position="61"/>
        <end position="87"/>
    </location>
</feature>
<dbReference type="EMBL" id="SIJK02000074">
    <property type="protein sequence ID" value="MBP1468538.1"/>
    <property type="molecule type" value="Genomic_DNA"/>
</dbReference>
<dbReference type="PANTHER" id="PTHR43298:SF2">
    <property type="entry name" value="FMN_FAD EXPORTER YEEO-RELATED"/>
    <property type="match status" value="1"/>
</dbReference>
<comment type="caution">
    <text evidence="14">The sequence shown here is derived from an EMBL/GenBank/DDBJ whole genome shotgun (WGS) entry which is preliminary data.</text>
</comment>
<keyword evidence="5" id="KW-0813">Transport</keyword>
<evidence type="ECO:0000256" key="8">
    <source>
        <dbReference type="ARBA" id="ARBA00022692"/>
    </source>
</evidence>
<evidence type="ECO:0000256" key="2">
    <source>
        <dbReference type="ARBA" id="ARBA00004651"/>
    </source>
</evidence>
<organism evidence="14 15">
    <name type="scientific">Candidatus Chloroploca mongolica</name>
    <dbReference type="NCBI Taxonomy" id="2528176"/>
    <lineage>
        <taxon>Bacteria</taxon>
        <taxon>Bacillati</taxon>
        <taxon>Chloroflexota</taxon>
        <taxon>Chloroflexia</taxon>
        <taxon>Chloroflexales</taxon>
        <taxon>Chloroflexineae</taxon>
        <taxon>Oscillochloridaceae</taxon>
        <taxon>Candidatus Chloroploca</taxon>
    </lineage>
</organism>
<gene>
    <name evidence="14" type="ORF">EYB53_022690</name>
</gene>
<dbReference type="PIRSF" id="PIRSF006603">
    <property type="entry name" value="DinF"/>
    <property type="match status" value="1"/>
</dbReference>
<proteinExistence type="inferred from homology"/>
<keyword evidence="7" id="KW-1003">Cell membrane</keyword>
<dbReference type="InterPro" id="IPR002528">
    <property type="entry name" value="MATE_fam"/>
</dbReference>
<feature type="transmembrane region" description="Helical" evidence="13">
    <location>
        <begin position="242"/>
        <end position="271"/>
    </location>
</feature>
<keyword evidence="15" id="KW-1185">Reference proteome</keyword>
<evidence type="ECO:0000256" key="4">
    <source>
        <dbReference type="ARBA" id="ARBA00020268"/>
    </source>
</evidence>
<evidence type="ECO:0000256" key="9">
    <source>
        <dbReference type="ARBA" id="ARBA00022989"/>
    </source>
</evidence>
<keyword evidence="6" id="KW-0050">Antiport</keyword>
<evidence type="ECO:0000313" key="14">
    <source>
        <dbReference type="EMBL" id="MBP1468538.1"/>
    </source>
</evidence>
<dbReference type="NCBIfam" id="TIGR00797">
    <property type="entry name" value="matE"/>
    <property type="match status" value="1"/>
</dbReference>
<feature type="transmembrane region" description="Helical" evidence="13">
    <location>
        <begin position="420"/>
        <end position="438"/>
    </location>
</feature>
<protein>
    <recommendedName>
        <fullName evidence="4">Probable multidrug resistance protein NorM</fullName>
    </recommendedName>
    <alternativeName>
        <fullName evidence="12">Multidrug-efflux transporter</fullName>
    </alternativeName>
</protein>
<keyword evidence="8 13" id="KW-0812">Transmembrane</keyword>
<feature type="transmembrane region" description="Helical" evidence="13">
    <location>
        <begin position="138"/>
        <end position="159"/>
    </location>
</feature>
<evidence type="ECO:0000256" key="10">
    <source>
        <dbReference type="ARBA" id="ARBA00023065"/>
    </source>
</evidence>